<dbReference type="Proteomes" id="UP001199106">
    <property type="component" value="Unassembled WGS sequence"/>
</dbReference>
<dbReference type="AlphaFoldDB" id="A0AAD4FEC7"/>
<proteinExistence type="predicted"/>
<protein>
    <submittedName>
        <fullName evidence="1">Uncharacterized protein</fullName>
    </submittedName>
</protein>
<accession>A0AAD4FEC7</accession>
<dbReference type="EMBL" id="JAANER010000005">
    <property type="protein sequence ID" value="KAG9188964.1"/>
    <property type="molecule type" value="Genomic_DNA"/>
</dbReference>
<keyword evidence="2" id="KW-1185">Reference proteome</keyword>
<name>A0AAD4FEC7_9PLEO</name>
<gene>
    <name evidence="1" type="ORF">G6011_05832</name>
</gene>
<sequence length="279" mass="30957">MYLSPPPATKSTSTRKIAIPTKKFIPPVPFSATQNLTSLFQPLNITDATPTSEPPTSVLHTTIAPTKHPCITQPTEQKDDAEADLIAAWSDLDDIRKTYLFEKQVKVRRNESYAELWNLLDAVTVYLRRGGYPGNSTDIADPCSLTWVCPMKVARAWEKDVWCAHYTTAFDLNAYNTAMTKDIADLRIWVENWPGDLGGENVFRERMHRQFGSRIADVMVDEEGSVQGDAMSVLLAAMDGEEEEEGKEGMASLVQMSACEMEFDFAKGPIVSGAAAKLE</sequence>
<organism evidence="1 2">
    <name type="scientific">Alternaria panax</name>
    <dbReference type="NCBI Taxonomy" id="48097"/>
    <lineage>
        <taxon>Eukaryota</taxon>
        <taxon>Fungi</taxon>
        <taxon>Dikarya</taxon>
        <taxon>Ascomycota</taxon>
        <taxon>Pezizomycotina</taxon>
        <taxon>Dothideomycetes</taxon>
        <taxon>Pleosporomycetidae</taxon>
        <taxon>Pleosporales</taxon>
        <taxon>Pleosporineae</taxon>
        <taxon>Pleosporaceae</taxon>
        <taxon>Alternaria</taxon>
        <taxon>Alternaria sect. Panax</taxon>
    </lineage>
</organism>
<reference evidence="1" key="1">
    <citation type="submission" date="2021-07" db="EMBL/GenBank/DDBJ databases">
        <title>Genome Resource of American Ginseng Black Spot Pathogen Alternaria panax.</title>
        <authorList>
            <person name="Qiu C."/>
            <person name="Wang W."/>
            <person name="Liu Z."/>
        </authorList>
    </citation>
    <scope>NUCLEOTIDE SEQUENCE</scope>
    <source>
        <strain evidence="1">BNCC115425</strain>
    </source>
</reference>
<evidence type="ECO:0000313" key="1">
    <source>
        <dbReference type="EMBL" id="KAG9188964.1"/>
    </source>
</evidence>
<comment type="caution">
    <text evidence="1">The sequence shown here is derived from an EMBL/GenBank/DDBJ whole genome shotgun (WGS) entry which is preliminary data.</text>
</comment>
<evidence type="ECO:0000313" key="2">
    <source>
        <dbReference type="Proteomes" id="UP001199106"/>
    </source>
</evidence>